<evidence type="ECO:0000313" key="2">
    <source>
        <dbReference type="EMBL" id="SFI58957.1"/>
    </source>
</evidence>
<accession>A0A1I3JFB3</accession>
<gene>
    <name evidence="2" type="ORF">SAMN05421852_10154</name>
</gene>
<feature type="transmembrane region" description="Helical" evidence="1">
    <location>
        <begin position="28"/>
        <end position="48"/>
    </location>
</feature>
<keyword evidence="1" id="KW-0472">Membrane</keyword>
<dbReference type="AlphaFoldDB" id="A0A1I3JFB3"/>
<name>A0A1I3JFB3_9BACL</name>
<keyword evidence="3" id="KW-1185">Reference proteome</keyword>
<dbReference type="RefSeq" id="WP_175482212.1">
    <property type="nucleotide sequence ID" value="NZ_FORR01000001.1"/>
</dbReference>
<organism evidence="2 3">
    <name type="scientific">Thermoflavimicrobium dichotomicum</name>
    <dbReference type="NCBI Taxonomy" id="46223"/>
    <lineage>
        <taxon>Bacteria</taxon>
        <taxon>Bacillati</taxon>
        <taxon>Bacillota</taxon>
        <taxon>Bacilli</taxon>
        <taxon>Bacillales</taxon>
        <taxon>Thermoactinomycetaceae</taxon>
        <taxon>Thermoflavimicrobium</taxon>
    </lineage>
</organism>
<dbReference type="Proteomes" id="UP000199545">
    <property type="component" value="Unassembled WGS sequence"/>
</dbReference>
<keyword evidence="1" id="KW-1133">Transmembrane helix</keyword>
<sequence length="49" mass="5504">MAKKRKKEPRVASVDAHGILVRELKGTFLWFAIASIVASALAVIRYMLF</sequence>
<reference evidence="2 3" key="1">
    <citation type="submission" date="2016-10" db="EMBL/GenBank/DDBJ databases">
        <authorList>
            <person name="de Groot N.N."/>
        </authorList>
    </citation>
    <scope>NUCLEOTIDE SEQUENCE [LARGE SCALE GENOMIC DNA]</scope>
    <source>
        <strain evidence="2 3">DSM 44778</strain>
    </source>
</reference>
<proteinExistence type="predicted"/>
<keyword evidence="1" id="KW-0812">Transmembrane</keyword>
<evidence type="ECO:0000313" key="3">
    <source>
        <dbReference type="Proteomes" id="UP000199545"/>
    </source>
</evidence>
<protein>
    <submittedName>
        <fullName evidence="2">Uncharacterized protein</fullName>
    </submittedName>
</protein>
<evidence type="ECO:0000256" key="1">
    <source>
        <dbReference type="SAM" id="Phobius"/>
    </source>
</evidence>
<dbReference type="EMBL" id="FORR01000001">
    <property type="protein sequence ID" value="SFI58957.1"/>
    <property type="molecule type" value="Genomic_DNA"/>
</dbReference>